<dbReference type="InterPro" id="IPR045553">
    <property type="entry name" value="bpX1"/>
</dbReference>
<organism evidence="3 4">
    <name type="scientific">Flaviaesturariibacter amylovorans</name>
    <dbReference type="NCBI Taxonomy" id="1084520"/>
    <lineage>
        <taxon>Bacteria</taxon>
        <taxon>Pseudomonadati</taxon>
        <taxon>Bacteroidota</taxon>
        <taxon>Chitinophagia</taxon>
        <taxon>Chitinophagales</taxon>
        <taxon>Chitinophagaceae</taxon>
        <taxon>Flaviaestuariibacter</taxon>
    </lineage>
</organism>
<gene>
    <name evidence="3" type="ORF">GCM10023184_38430</name>
</gene>
<keyword evidence="4" id="KW-1185">Reference proteome</keyword>
<dbReference type="RefSeq" id="WP_345257488.1">
    <property type="nucleotide sequence ID" value="NZ_BAABGY010000014.1"/>
</dbReference>
<sequence>MPEAADRYLQGGAHYFWCWEEGGDVLSLRDGATIAYRDYVQEVLDFLAPQGLPPFGAVLLALAATNPQGSEHVAHTFRLVEAQLHATHGHRVLLPPVRAFLERLAVLPRQYREGRNRLLLLQAIFGQVHNALSVSNARAVAQGFTTAALAEAERAPDAGFPRAVFYKDFRAIGLLDRRFPDEPSILDALTALPQVPVEIQPEPGPEGPSKDLLDELLEEPRTFAVAALVKRLWSGLQIPHHYSLPSQQPIGGVSDLTNKGPFDRLLITEFAYDDDQFALRVANNEALYINREVPPEHNDRERILLIDTSIRSWGTPKVLAYALLLAIARHPKTDIPCRAFAIGKGYGAIAFDSVAGLIDALQVLSPCADAAEGLAAFFRSGELHRNSEVFFICARDAAAQPGVHKVIQEHYTSFQYWLHTDADGSVDLYRRQHNARKLLQQLRLPLKELWAAQRPPAQQEARPQRLPAADAAFARYPVLFSKPLRYRHLFALDKAEHIVITRSGSVLVDTGDARPERQSKGMYLMLEGIPPQLRPLAAGRTTRGEHLLLTYERKQKLIVLFHLDNGEQRSAPITEADFSRVRGVIFEKDRFYMAGGAHGQTVFSIGWGEPVCKKLEQVTHHLQPRFHRPYELAERTAQAKAAVQAATASYYHAGNLLTRPKRVWISTEGALQLNDLELKMTGLFGRSQQWVGLEPNYRAEHAVSAEWSGNQEFRFPDGSTVRIHPDGMAVLQSAEPSLPAIYFTTILHVTTALATEEVWTGDAGFAAPHLRYIDPPTFFKHYIAKFIHRILTHGTTDQTR</sequence>
<evidence type="ECO:0000313" key="3">
    <source>
        <dbReference type="EMBL" id="GAA4340621.1"/>
    </source>
</evidence>
<feature type="domain" description="MoxR-vWA-beta-propeller ternary system" evidence="2">
    <location>
        <begin position="711"/>
        <end position="790"/>
    </location>
</feature>
<evidence type="ECO:0000313" key="4">
    <source>
        <dbReference type="Proteomes" id="UP001501725"/>
    </source>
</evidence>
<dbReference type="Proteomes" id="UP001501725">
    <property type="component" value="Unassembled WGS sequence"/>
</dbReference>
<name>A0ABP8HKJ7_9BACT</name>
<comment type="caution">
    <text evidence="3">The sequence shown here is derived from an EMBL/GenBank/DDBJ whole genome shotgun (WGS) entry which is preliminary data.</text>
</comment>
<feature type="domain" description="MoxR-vWA-beta-propeller ternary system" evidence="1">
    <location>
        <begin position="31"/>
        <end position="187"/>
    </location>
</feature>
<dbReference type="Pfam" id="PF19915">
    <property type="entry name" value="bpX0"/>
    <property type="match status" value="1"/>
</dbReference>
<evidence type="ECO:0000259" key="2">
    <source>
        <dbReference type="Pfam" id="PF19917"/>
    </source>
</evidence>
<dbReference type="InterPro" id="IPR045554">
    <property type="entry name" value="bpX0"/>
</dbReference>
<evidence type="ECO:0000259" key="1">
    <source>
        <dbReference type="Pfam" id="PF19915"/>
    </source>
</evidence>
<dbReference type="EMBL" id="BAABGY010000014">
    <property type="protein sequence ID" value="GAA4340621.1"/>
    <property type="molecule type" value="Genomic_DNA"/>
</dbReference>
<dbReference type="Pfam" id="PF19917">
    <property type="entry name" value="bpX1"/>
    <property type="match status" value="1"/>
</dbReference>
<proteinExistence type="predicted"/>
<accession>A0ABP8HKJ7</accession>
<protein>
    <submittedName>
        <fullName evidence="3">Uncharacterized protein</fullName>
    </submittedName>
</protein>
<reference evidence="4" key="1">
    <citation type="journal article" date="2019" name="Int. J. Syst. Evol. Microbiol.">
        <title>The Global Catalogue of Microorganisms (GCM) 10K type strain sequencing project: providing services to taxonomists for standard genome sequencing and annotation.</title>
        <authorList>
            <consortium name="The Broad Institute Genomics Platform"/>
            <consortium name="The Broad Institute Genome Sequencing Center for Infectious Disease"/>
            <person name="Wu L."/>
            <person name="Ma J."/>
        </authorList>
    </citation>
    <scope>NUCLEOTIDE SEQUENCE [LARGE SCALE GENOMIC DNA]</scope>
    <source>
        <strain evidence="4">JCM 17919</strain>
    </source>
</reference>